<dbReference type="CDD" id="cd02440">
    <property type="entry name" value="AdoMet_MTases"/>
    <property type="match status" value="1"/>
</dbReference>
<evidence type="ECO:0000256" key="2">
    <source>
        <dbReference type="ARBA" id="ARBA00022490"/>
    </source>
</evidence>
<dbReference type="InterPro" id="IPR050078">
    <property type="entry name" value="Ribosomal_L11_MeTrfase_PrmA"/>
</dbReference>
<proteinExistence type="inferred from homology"/>
<feature type="binding site" evidence="6">
    <location>
        <position position="143"/>
    </location>
    <ligand>
        <name>S-adenosyl-L-methionine</name>
        <dbReference type="ChEBI" id="CHEBI:59789"/>
    </ligand>
</feature>
<comment type="function">
    <text evidence="6">Methylates ribosomal protein L11.</text>
</comment>
<comment type="subcellular location">
    <subcellularLocation>
        <location evidence="6">Cytoplasm</location>
    </subcellularLocation>
</comment>
<evidence type="ECO:0000313" key="7">
    <source>
        <dbReference type="EMBL" id="CAI8787963.1"/>
    </source>
</evidence>
<dbReference type="SUPFAM" id="SSF53335">
    <property type="entry name" value="S-adenosyl-L-methionine-dependent methyltransferases"/>
    <property type="match status" value="1"/>
</dbReference>
<dbReference type="PIRSF" id="PIRSF000401">
    <property type="entry name" value="RPL11_MTase"/>
    <property type="match status" value="1"/>
</dbReference>
<gene>
    <name evidence="6 7" type="primary">prmA</name>
    <name evidence="7" type="ORF">MSZNOR_1349</name>
</gene>
<dbReference type="GO" id="GO:0008168">
    <property type="term" value="F:methyltransferase activity"/>
    <property type="evidence" value="ECO:0007669"/>
    <property type="project" value="UniProtKB-KW"/>
</dbReference>
<reference evidence="7 8" key="1">
    <citation type="submission" date="2023-03" db="EMBL/GenBank/DDBJ databases">
        <authorList>
            <person name="Pearce D."/>
        </authorList>
    </citation>
    <scope>NUCLEOTIDE SEQUENCE [LARGE SCALE GENOMIC DNA]</scope>
    <source>
        <strain evidence="7">Msz</strain>
    </source>
</reference>
<dbReference type="InterPro" id="IPR004498">
    <property type="entry name" value="Ribosomal_PrmA_MeTrfase"/>
</dbReference>
<evidence type="ECO:0000313" key="8">
    <source>
        <dbReference type="Proteomes" id="UP001162030"/>
    </source>
</evidence>
<evidence type="ECO:0000256" key="3">
    <source>
        <dbReference type="ARBA" id="ARBA00022603"/>
    </source>
</evidence>
<keyword evidence="4 6" id="KW-0808">Transferase</keyword>
<dbReference type="RefSeq" id="WP_156912630.1">
    <property type="nucleotide sequence ID" value="NZ_OX458333.1"/>
</dbReference>
<comment type="catalytic activity">
    <reaction evidence="6">
        <text>L-lysyl-[protein] + 3 S-adenosyl-L-methionine = N(6),N(6),N(6)-trimethyl-L-lysyl-[protein] + 3 S-adenosyl-L-homocysteine + 3 H(+)</text>
        <dbReference type="Rhea" id="RHEA:54192"/>
        <dbReference type="Rhea" id="RHEA-COMP:9752"/>
        <dbReference type="Rhea" id="RHEA-COMP:13826"/>
        <dbReference type="ChEBI" id="CHEBI:15378"/>
        <dbReference type="ChEBI" id="CHEBI:29969"/>
        <dbReference type="ChEBI" id="CHEBI:57856"/>
        <dbReference type="ChEBI" id="CHEBI:59789"/>
        <dbReference type="ChEBI" id="CHEBI:61961"/>
    </reaction>
</comment>
<accession>A0ABN8X2D3</accession>
<keyword evidence="5 6" id="KW-0949">S-adenosyl-L-methionine</keyword>
<name>A0ABN8X2D3_9GAMM</name>
<comment type="similarity">
    <text evidence="1 6">Belongs to the methyltransferase superfamily. PrmA family.</text>
</comment>
<dbReference type="GO" id="GO:0032259">
    <property type="term" value="P:methylation"/>
    <property type="evidence" value="ECO:0007669"/>
    <property type="project" value="UniProtKB-KW"/>
</dbReference>
<dbReference type="Pfam" id="PF06325">
    <property type="entry name" value="PrmA"/>
    <property type="match status" value="1"/>
</dbReference>
<dbReference type="GO" id="GO:0005840">
    <property type="term" value="C:ribosome"/>
    <property type="evidence" value="ECO:0007669"/>
    <property type="project" value="UniProtKB-KW"/>
</dbReference>
<dbReference type="NCBIfam" id="TIGR00406">
    <property type="entry name" value="prmA"/>
    <property type="match status" value="1"/>
</dbReference>
<feature type="binding site" evidence="6">
    <location>
        <position position="227"/>
    </location>
    <ligand>
        <name>S-adenosyl-L-methionine</name>
        <dbReference type="ChEBI" id="CHEBI:59789"/>
    </ligand>
</feature>
<evidence type="ECO:0000256" key="5">
    <source>
        <dbReference type="ARBA" id="ARBA00022691"/>
    </source>
</evidence>
<dbReference type="Gene3D" id="3.40.50.150">
    <property type="entry name" value="Vaccinia Virus protein VP39"/>
    <property type="match status" value="1"/>
</dbReference>
<dbReference type="PANTHER" id="PTHR43648">
    <property type="entry name" value="ELECTRON TRANSFER FLAVOPROTEIN BETA SUBUNIT LYSINE METHYLTRANSFERASE"/>
    <property type="match status" value="1"/>
</dbReference>
<keyword evidence="7" id="KW-0689">Ribosomal protein</keyword>
<dbReference type="PANTHER" id="PTHR43648:SF1">
    <property type="entry name" value="ELECTRON TRANSFER FLAVOPROTEIN BETA SUBUNIT LYSINE METHYLTRANSFERASE"/>
    <property type="match status" value="1"/>
</dbReference>
<keyword evidence="2 6" id="KW-0963">Cytoplasm</keyword>
<sequence length="292" mass="31710">MWRQLAITVDESWAEPVSDFLANLGAVAVSFEDAGDQPLFEPKPGETPVWRQTRVIGLFDADADTDQVRDAIANEFGERVLQCQLENLEDRAWERAWLDHFRPMRFGRRLWICPTGFEPPEPQAVNVVLDPGLAFGTGTHPTTALCLEWLDGQDLQGKTVIDYGCGSGILAVAALKLGAVKAYGVDIDPQALTASEENARKNGVQADLVLAYPGEMGAVRAGVLVANILANPLIELAAEISEKVLPGGRLALSGILAAQVESVRAAYVSQFDFSSPELREEWALLTGIKRRG</sequence>
<dbReference type="Proteomes" id="UP001162030">
    <property type="component" value="Chromosome"/>
</dbReference>
<keyword evidence="8" id="KW-1185">Reference proteome</keyword>
<dbReference type="HAMAP" id="MF_00735">
    <property type="entry name" value="Methyltr_PrmA"/>
    <property type="match status" value="1"/>
</dbReference>
<feature type="binding site" evidence="6">
    <location>
        <position position="164"/>
    </location>
    <ligand>
        <name>S-adenosyl-L-methionine</name>
        <dbReference type="ChEBI" id="CHEBI:59789"/>
    </ligand>
</feature>
<organism evidence="7 8">
    <name type="scientific">Methylocaldum szegediense</name>
    <dbReference type="NCBI Taxonomy" id="73780"/>
    <lineage>
        <taxon>Bacteria</taxon>
        <taxon>Pseudomonadati</taxon>
        <taxon>Pseudomonadota</taxon>
        <taxon>Gammaproteobacteria</taxon>
        <taxon>Methylococcales</taxon>
        <taxon>Methylococcaceae</taxon>
        <taxon>Methylocaldum</taxon>
    </lineage>
</organism>
<evidence type="ECO:0000256" key="4">
    <source>
        <dbReference type="ARBA" id="ARBA00022679"/>
    </source>
</evidence>
<dbReference type="EMBL" id="OX458333">
    <property type="protein sequence ID" value="CAI8787963.1"/>
    <property type="molecule type" value="Genomic_DNA"/>
</dbReference>
<evidence type="ECO:0000256" key="6">
    <source>
        <dbReference type="HAMAP-Rule" id="MF_00735"/>
    </source>
</evidence>
<keyword evidence="3 6" id="KW-0489">Methyltransferase</keyword>
<dbReference type="EC" id="2.1.1.-" evidence="6"/>
<protein>
    <recommendedName>
        <fullName evidence="6">Ribosomal protein L11 methyltransferase</fullName>
        <shortName evidence="6">L11 Mtase</shortName>
        <ecNumber evidence="6">2.1.1.-</ecNumber>
    </recommendedName>
</protein>
<keyword evidence="7" id="KW-0687">Ribonucleoprotein</keyword>
<dbReference type="InterPro" id="IPR029063">
    <property type="entry name" value="SAM-dependent_MTases_sf"/>
</dbReference>
<feature type="binding site" evidence="6">
    <location>
        <position position="186"/>
    </location>
    <ligand>
        <name>S-adenosyl-L-methionine</name>
        <dbReference type="ChEBI" id="CHEBI:59789"/>
    </ligand>
</feature>
<evidence type="ECO:0000256" key="1">
    <source>
        <dbReference type="ARBA" id="ARBA00009741"/>
    </source>
</evidence>